<dbReference type="AlphaFoldDB" id="A0A9N9Z019"/>
<reference evidence="2 3" key="2">
    <citation type="submission" date="2021-10" db="EMBL/GenBank/DDBJ databases">
        <authorList>
            <person name="Piombo E."/>
        </authorList>
    </citation>
    <scope>NUCLEOTIDE SEQUENCE [LARGE SCALE GENOMIC DNA]</scope>
</reference>
<keyword evidence="3" id="KW-1185">Reference proteome</keyword>
<feature type="chain" id="PRO_5040129470" evidence="1">
    <location>
        <begin position="21"/>
        <end position="233"/>
    </location>
</feature>
<comment type="caution">
    <text evidence="2">The sequence shown here is derived from an EMBL/GenBank/DDBJ whole genome shotgun (WGS) entry which is preliminary data.</text>
</comment>
<proteinExistence type="predicted"/>
<dbReference type="EMBL" id="CABFOC020000015">
    <property type="protein sequence ID" value="CAH0046513.1"/>
    <property type="molecule type" value="Genomic_DNA"/>
</dbReference>
<evidence type="ECO:0000313" key="3">
    <source>
        <dbReference type="Proteomes" id="UP000775872"/>
    </source>
</evidence>
<sequence>MVAIKNLTIVLVGLAGLTTAYPTERDMESQIYLNKRIACTSGNCKIPSTFGSKHKVAGALRARYEDGLYERDDIDALLERRFVRPNLGVPTASSPKSWRRDEREVSLGKRFTCNSSHCKLPSNGNKIIKKRYEPEVSLGKRFTCTSSHCKLPSNGNKIIKKRYEPELSLGKRIACPSGNCRIPSTFGKKHKLAGAVAKRHEDAIYKRDDVEAFLQSRGTGSRYLKTLKNHFLP</sequence>
<organism evidence="2 3">
    <name type="scientific">Clonostachys solani</name>
    <dbReference type="NCBI Taxonomy" id="160281"/>
    <lineage>
        <taxon>Eukaryota</taxon>
        <taxon>Fungi</taxon>
        <taxon>Dikarya</taxon>
        <taxon>Ascomycota</taxon>
        <taxon>Pezizomycotina</taxon>
        <taxon>Sordariomycetes</taxon>
        <taxon>Hypocreomycetidae</taxon>
        <taxon>Hypocreales</taxon>
        <taxon>Bionectriaceae</taxon>
        <taxon>Clonostachys</taxon>
    </lineage>
</organism>
<gene>
    <name evidence="2" type="ORF">CSOL1703_00012746</name>
</gene>
<name>A0A9N9Z019_9HYPO</name>
<reference evidence="3" key="1">
    <citation type="submission" date="2019-06" db="EMBL/GenBank/DDBJ databases">
        <authorList>
            <person name="Broberg M."/>
        </authorList>
    </citation>
    <scope>NUCLEOTIDE SEQUENCE [LARGE SCALE GENOMIC DNA]</scope>
</reference>
<protein>
    <submittedName>
        <fullName evidence="2">Uncharacterized protein</fullName>
    </submittedName>
</protein>
<dbReference type="Proteomes" id="UP000775872">
    <property type="component" value="Unassembled WGS sequence"/>
</dbReference>
<evidence type="ECO:0000313" key="2">
    <source>
        <dbReference type="EMBL" id="CAH0046513.1"/>
    </source>
</evidence>
<accession>A0A9N9Z019</accession>
<evidence type="ECO:0000256" key="1">
    <source>
        <dbReference type="SAM" id="SignalP"/>
    </source>
</evidence>
<dbReference type="OrthoDB" id="10280242at2759"/>
<feature type="signal peptide" evidence="1">
    <location>
        <begin position="1"/>
        <end position="20"/>
    </location>
</feature>
<keyword evidence="1" id="KW-0732">Signal</keyword>